<feature type="non-terminal residue" evidence="1">
    <location>
        <position position="55"/>
    </location>
</feature>
<sequence>MKTDTIFYRLFQTFPDLLFELIDFPRELANFYRFSSVEVKQLSFRIDGVFLPERE</sequence>
<reference evidence="1 2" key="1">
    <citation type="submission" date="2019-01" db="EMBL/GenBank/DDBJ databases">
        <title>Coherence of Microcystis species and biogeography revealed through population genomics.</title>
        <authorList>
            <person name="Perez-Carrascal O.M."/>
            <person name="Terrat Y."/>
            <person name="Giani A."/>
            <person name="Fortin N."/>
            <person name="Tromas N."/>
            <person name="Shapiro B.J."/>
        </authorList>
    </citation>
    <scope>NUCLEOTIDE SEQUENCE [LARGE SCALE GENOMIC DNA]</scope>
    <source>
        <strain evidence="1">Ma_QC_B_20070730_S2</strain>
    </source>
</reference>
<dbReference type="Pfam" id="PF11103">
    <property type="entry name" value="DUF2887"/>
    <property type="match status" value="1"/>
</dbReference>
<name>A0A552DWY1_MICAE</name>
<comment type="caution">
    <text evidence="1">The sequence shown here is derived from an EMBL/GenBank/DDBJ whole genome shotgun (WGS) entry which is preliminary data.</text>
</comment>
<dbReference type="Proteomes" id="UP000320551">
    <property type="component" value="Unassembled WGS sequence"/>
</dbReference>
<protein>
    <submittedName>
        <fullName evidence="1">DUF2887 domain-containing protein</fullName>
    </submittedName>
</protein>
<evidence type="ECO:0000313" key="2">
    <source>
        <dbReference type="Proteomes" id="UP000320551"/>
    </source>
</evidence>
<dbReference type="AlphaFoldDB" id="A0A552DWY1"/>
<proteinExistence type="predicted"/>
<accession>A0A552DWY1</accession>
<gene>
    <name evidence="1" type="ORF">EWV80_07900</name>
</gene>
<organism evidence="1 2">
    <name type="scientific">Microcystis aeruginosa Ma_QC_B_20070730_S2</name>
    <dbReference type="NCBI Taxonomy" id="2486256"/>
    <lineage>
        <taxon>Bacteria</taxon>
        <taxon>Bacillati</taxon>
        <taxon>Cyanobacteriota</taxon>
        <taxon>Cyanophyceae</taxon>
        <taxon>Oscillatoriophycideae</taxon>
        <taxon>Chroococcales</taxon>
        <taxon>Microcystaceae</taxon>
        <taxon>Microcystis</taxon>
    </lineage>
</organism>
<dbReference type="InterPro" id="IPR022573">
    <property type="entry name" value="DUF2887"/>
</dbReference>
<evidence type="ECO:0000313" key="1">
    <source>
        <dbReference type="EMBL" id="TRU26736.1"/>
    </source>
</evidence>
<dbReference type="EMBL" id="SFBK01000104">
    <property type="protein sequence ID" value="TRU26736.1"/>
    <property type="molecule type" value="Genomic_DNA"/>
</dbReference>